<dbReference type="NCBIfam" id="TIGR01494">
    <property type="entry name" value="ATPase_P-type"/>
    <property type="match status" value="2"/>
</dbReference>
<keyword evidence="4 12" id="KW-0812">Transmembrane</keyword>
<dbReference type="GO" id="GO:0030007">
    <property type="term" value="P:intracellular potassium ion homeostasis"/>
    <property type="evidence" value="ECO:0007669"/>
    <property type="project" value="TreeGrafter"/>
</dbReference>
<evidence type="ECO:0000256" key="7">
    <source>
        <dbReference type="ARBA" id="ARBA00022842"/>
    </source>
</evidence>
<dbReference type="Proteomes" id="UP000050969">
    <property type="component" value="Unassembled WGS sequence"/>
</dbReference>
<feature type="transmembrane region" description="Helical" evidence="12">
    <location>
        <begin position="854"/>
        <end position="871"/>
    </location>
</feature>
<dbReference type="InterPro" id="IPR008250">
    <property type="entry name" value="ATPase_P-typ_transduc_dom_A_sf"/>
</dbReference>
<dbReference type="FunFam" id="2.70.150.10:FF:000160">
    <property type="entry name" value="Sarcoplasmic/endoplasmic reticulum calcium ATPase 1"/>
    <property type="match status" value="1"/>
</dbReference>
<keyword evidence="15" id="KW-1185">Reference proteome</keyword>
<keyword evidence="3" id="KW-0597">Phosphoprotein</keyword>
<dbReference type="Gene3D" id="1.20.1110.10">
    <property type="entry name" value="Calcium-transporting ATPase, transmembrane domain"/>
    <property type="match status" value="1"/>
</dbReference>
<feature type="region of interest" description="Disordered" evidence="11">
    <location>
        <begin position="1"/>
        <end position="20"/>
    </location>
</feature>
<dbReference type="Pfam" id="PF00122">
    <property type="entry name" value="E1-E2_ATPase"/>
    <property type="match status" value="1"/>
</dbReference>
<evidence type="ECO:0000256" key="9">
    <source>
        <dbReference type="ARBA" id="ARBA00022989"/>
    </source>
</evidence>
<dbReference type="PATRIC" id="fig|1293598.4.peg.2143"/>
<keyword evidence="9 12" id="KW-1133">Transmembrane helix</keyword>
<dbReference type="PANTHER" id="PTHR43294:SF20">
    <property type="entry name" value="P-TYPE ATPASE"/>
    <property type="match status" value="1"/>
</dbReference>
<feature type="transmembrane region" description="Helical" evidence="12">
    <location>
        <begin position="84"/>
        <end position="101"/>
    </location>
</feature>
<evidence type="ECO:0000256" key="5">
    <source>
        <dbReference type="ARBA" id="ARBA00022741"/>
    </source>
</evidence>
<dbReference type="GO" id="GO:1990573">
    <property type="term" value="P:potassium ion import across plasma membrane"/>
    <property type="evidence" value="ECO:0007669"/>
    <property type="project" value="TreeGrafter"/>
</dbReference>
<dbReference type="PRINTS" id="PR00119">
    <property type="entry name" value="CATATPASE"/>
</dbReference>
<feature type="domain" description="Cation-transporting P-type ATPase N-terminal" evidence="13">
    <location>
        <begin position="6"/>
        <end position="80"/>
    </location>
</feature>
<feature type="transmembrane region" description="Helical" evidence="12">
    <location>
        <begin position="276"/>
        <end position="301"/>
    </location>
</feature>
<dbReference type="InterPro" id="IPR036412">
    <property type="entry name" value="HAD-like_sf"/>
</dbReference>
<dbReference type="InterPro" id="IPR023299">
    <property type="entry name" value="ATPase_P-typ_cyto_dom_N"/>
</dbReference>
<dbReference type="GO" id="GO:0005524">
    <property type="term" value="F:ATP binding"/>
    <property type="evidence" value="ECO:0007669"/>
    <property type="project" value="UniProtKB-KW"/>
</dbReference>
<evidence type="ECO:0000259" key="13">
    <source>
        <dbReference type="SMART" id="SM00831"/>
    </source>
</evidence>
<evidence type="ECO:0000256" key="4">
    <source>
        <dbReference type="ARBA" id="ARBA00022692"/>
    </source>
</evidence>
<keyword evidence="6" id="KW-0067">ATP-binding</keyword>
<dbReference type="GO" id="GO:0006883">
    <property type="term" value="P:intracellular sodium ion homeostasis"/>
    <property type="evidence" value="ECO:0007669"/>
    <property type="project" value="TreeGrafter"/>
</dbReference>
<dbReference type="SFLD" id="SFLDF00027">
    <property type="entry name" value="p-type_atpase"/>
    <property type="match status" value="1"/>
</dbReference>
<dbReference type="GO" id="GO:0012505">
    <property type="term" value="C:endomembrane system"/>
    <property type="evidence" value="ECO:0007669"/>
    <property type="project" value="UniProtKB-SubCell"/>
</dbReference>
<protein>
    <recommendedName>
        <fullName evidence="13">Cation-transporting P-type ATPase N-terminal domain-containing protein</fullName>
    </recommendedName>
</protein>
<feature type="transmembrane region" description="Helical" evidence="12">
    <location>
        <begin position="60"/>
        <end position="78"/>
    </location>
</feature>
<dbReference type="STRING" id="1293598.IV56_GL002057"/>
<feature type="transmembrane region" description="Helical" evidence="12">
    <location>
        <begin position="249"/>
        <end position="270"/>
    </location>
</feature>
<dbReference type="Pfam" id="PF00702">
    <property type="entry name" value="Hydrolase"/>
    <property type="match status" value="1"/>
</dbReference>
<dbReference type="GO" id="GO:0036376">
    <property type="term" value="P:sodium ion export across plasma membrane"/>
    <property type="evidence" value="ECO:0007669"/>
    <property type="project" value="TreeGrafter"/>
</dbReference>
<sequence>MTESTPDYQRPPDEFAKDYPNGDFEQGLTEAEASKLLAEFGKNQLSSPVTPKWLIFIRQFNNMIIYILLFAALLTILMQHYSDAVIIGIVVVINAFIGYYQEISASNALAKIKAMMATNASVYRDGNRIDIPATDLVVGDVVFLEAGDNVPADLRIVEADNLRIQESALTGEADSVEKTIESLPASQIALADQHNMAFATTAVTNGSGLGVVVATAADTQIGQISSAVQAVKPRKTPLMREIDQLGTGVSYVVLGAAVVLFALGLFLQIYAVSALALAVVTMIVGSMPEGLPATTSVILAMGVSDMAKRQHAIIKTLPAVETLGSVDVIATDKTGTLTQNQMTVKDIIIDHEHLTVTGDGYRPAGDILQDNQPAPLTDKLDLFLRAGFEANDTVLVKTDDQYEINGEPTDGAFLTLFYKRHPFGEVTSETEIDMLPFDSDYRYMAKLVQLDNGQKRLFIKGSPDKLMPIAQGDFDQNYWNDTVKALSLEGKRVVAVGYRDVAADTMSVTHELIAEGIQFLGVAGIIDPPQESVVTALAEMRRAGVAVKMITGDHPLTAKTIGEKLGLAENINVMTGAEWDQLSEVDHQAAVRDHQVFARTTPKNKLEIVAALQANDQVTAMTGDGVNDAPALKQADIGVAMGIKGTDVAKDAADMILTDDNFSTMSAAIREGRRIYDNIRKSILFLLPTSFAEGLIVALTILFQREMPLQAPQLLWINMVSAITIQFAFIFEPAEAGLMMRPPRKTGSHLMNRHDVFQMAYVSISMAAMGLFAYDWLLGMGADQATASTMMVNIIVISKIFYLFNIRTNALAFSKSFFSNPKAFLIIAAMIVLQLILTYVPFMQGVFYTEPLTWMEWGGAVLFGTVPFLLAEADKIIRHLLAKHSANKAVSAR</sequence>
<dbReference type="SUPFAM" id="SSF56784">
    <property type="entry name" value="HAD-like"/>
    <property type="match status" value="1"/>
</dbReference>
<evidence type="ECO:0000256" key="11">
    <source>
        <dbReference type="SAM" id="MobiDB-lite"/>
    </source>
</evidence>
<dbReference type="InterPro" id="IPR018303">
    <property type="entry name" value="ATPase_P-typ_P_site"/>
</dbReference>
<evidence type="ECO:0000256" key="2">
    <source>
        <dbReference type="ARBA" id="ARBA00005675"/>
    </source>
</evidence>
<dbReference type="InterPro" id="IPR023298">
    <property type="entry name" value="ATPase_P-typ_TM_dom_sf"/>
</dbReference>
<dbReference type="InterPro" id="IPR001757">
    <property type="entry name" value="P_typ_ATPase"/>
</dbReference>
<dbReference type="GO" id="GO:0005391">
    <property type="term" value="F:P-type sodium:potassium-exchanging transporter activity"/>
    <property type="evidence" value="ECO:0007669"/>
    <property type="project" value="TreeGrafter"/>
</dbReference>
<reference evidence="14 15" key="1">
    <citation type="journal article" date="2015" name="Genome Announc.">
        <title>Expanding the biotechnology potential of lactobacilli through comparative genomics of 213 strains and associated genera.</title>
        <authorList>
            <person name="Sun Z."/>
            <person name="Harris H.M."/>
            <person name="McCann A."/>
            <person name="Guo C."/>
            <person name="Argimon S."/>
            <person name="Zhang W."/>
            <person name="Yang X."/>
            <person name="Jeffery I.B."/>
            <person name="Cooney J.C."/>
            <person name="Kagawa T.F."/>
            <person name="Liu W."/>
            <person name="Song Y."/>
            <person name="Salvetti E."/>
            <person name="Wrobel A."/>
            <person name="Rasinkangas P."/>
            <person name="Parkhill J."/>
            <person name="Rea M.C."/>
            <person name="O'Sullivan O."/>
            <person name="Ritari J."/>
            <person name="Douillard F.P."/>
            <person name="Paul Ross R."/>
            <person name="Yang R."/>
            <person name="Briner A.E."/>
            <person name="Felis G.E."/>
            <person name="de Vos W.M."/>
            <person name="Barrangou R."/>
            <person name="Klaenhammer T.R."/>
            <person name="Caufield P.W."/>
            <person name="Cui Y."/>
            <person name="Zhang H."/>
            <person name="O'Toole P.W."/>
        </authorList>
    </citation>
    <scope>NUCLEOTIDE SEQUENCE [LARGE SCALE GENOMIC DNA]</scope>
    <source>
        <strain evidence="14 15">DSM 24301</strain>
    </source>
</reference>
<feature type="transmembrane region" description="Helical" evidence="12">
    <location>
        <begin position="785"/>
        <end position="804"/>
    </location>
</feature>
<evidence type="ECO:0000256" key="3">
    <source>
        <dbReference type="ARBA" id="ARBA00022553"/>
    </source>
</evidence>
<accession>A0A0R2MZ47</accession>
<dbReference type="Gene3D" id="2.70.150.10">
    <property type="entry name" value="Calcium-transporting ATPase, cytoplasmic transduction domain A"/>
    <property type="match status" value="1"/>
</dbReference>
<dbReference type="GO" id="GO:1902600">
    <property type="term" value="P:proton transmembrane transport"/>
    <property type="evidence" value="ECO:0007669"/>
    <property type="project" value="TreeGrafter"/>
</dbReference>
<dbReference type="SUPFAM" id="SSF81653">
    <property type="entry name" value="Calcium ATPase, transduction domain A"/>
    <property type="match status" value="1"/>
</dbReference>
<evidence type="ECO:0000313" key="15">
    <source>
        <dbReference type="Proteomes" id="UP000050969"/>
    </source>
</evidence>
<evidence type="ECO:0000313" key="14">
    <source>
        <dbReference type="EMBL" id="KRO16058.1"/>
    </source>
</evidence>
<evidence type="ECO:0000256" key="6">
    <source>
        <dbReference type="ARBA" id="ARBA00022840"/>
    </source>
</evidence>
<comment type="caution">
    <text evidence="14">The sequence shown here is derived from an EMBL/GenBank/DDBJ whole genome shotgun (WGS) entry which is preliminary data.</text>
</comment>
<comment type="similarity">
    <text evidence="2">Belongs to the cation transport ATPase (P-type) (TC 3.A.3) family. Type IIA subfamily.</text>
</comment>
<dbReference type="SUPFAM" id="SSF81660">
    <property type="entry name" value="Metal cation-transporting ATPase, ATP-binding domain N"/>
    <property type="match status" value="1"/>
</dbReference>
<dbReference type="SFLD" id="SFLDG00002">
    <property type="entry name" value="C1.7:_P-type_atpase_like"/>
    <property type="match status" value="1"/>
</dbReference>
<keyword evidence="5" id="KW-0547">Nucleotide-binding</keyword>
<dbReference type="RefSeq" id="WP_054777383.1">
    <property type="nucleotide sequence ID" value="NZ_BBBX01000012.1"/>
</dbReference>
<keyword evidence="10 12" id="KW-0472">Membrane</keyword>
<dbReference type="InterPro" id="IPR006068">
    <property type="entry name" value="ATPase_P-typ_cation-transptr_C"/>
</dbReference>
<dbReference type="Gene3D" id="3.40.1110.10">
    <property type="entry name" value="Calcium-transporting ATPase, cytoplasmic domain N"/>
    <property type="match status" value="1"/>
</dbReference>
<dbReference type="EMBL" id="JQCE01000057">
    <property type="protein sequence ID" value="KRO16058.1"/>
    <property type="molecule type" value="Genomic_DNA"/>
</dbReference>
<dbReference type="InterPro" id="IPR023214">
    <property type="entry name" value="HAD_sf"/>
</dbReference>
<name>A0A0R2MZ47_9LACO</name>
<dbReference type="InterPro" id="IPR004014">
    <property type="entry name" value="ATPase_P-typ_cation-transptr_N"/>
</dbReference>
<feature type="transmembrane region" description="Helical" evidence="12">
    <location>
        <begin position="759"/>
        <end position="779"/>
    </location>
</feature>
<dbReference type="Pfam" id="PF00690">
    <property type="entry name" value="Cation_ATPase_N"/>
    <property type="match status" value="1"/>
</dbReference>
<dbReference type="SMART" id="SM00831">
    <property type="entry name" value="Cation_ATPase_N"/>
    <property type="match status" value="1"/>
</dbReference>
<dbReference type="PRINTS" id="PR00121">
    <property type="entry name" value="NAKATPASE"/>
</dbReference>
<feature type="transmembrane region" description="Helical" evidence="12">
    <location>
        <begin position="683"/>
        <end position="703"/>
    </location>
</feature>
<dbReference type="Gene3D" id="3.40.50.1000">
    <property type="entry name" value="HAD superfamily/HAD-like"/>
    <property type="match status" value="1"/>
</dbReference>
<dbReference type="SUPFAM" id="SSF81665">
    <property type="entry name" value="Calcium ATPase, transmembrane domain M"/>
    <property type="match status" value="1"/>
</dbReference>
<feature type="transmembrane region" description="Helical" evidence="12">
    <location>
        <begin position="715"/>
        <end position="738"/>
    </location>
</feature>
<evidence type="ECO:0000256" key="8">
    <source>
        <dbReference type="ARBA" id="ARBA00022967"/>
    </source>
</evidence>
<feature type="transmembrane region" description="Helical" evidence="12">
    <location>
        <begin position="824"/>
        <end position="842"/>
    </location>
</feature>
<keyword evidence="7" id="KW-0460">Magnesium</keyword>
<organism evidence="14 15">
    <name type="scientific">Lacticaseibacillus saniviri JCM 17471 = DSM 24301</name>
    <dbReference type="NCBI Taxonomy" id="1293598"/>
    <lineage>
        <taxon>Bacteria</taxon>
        <taxon>Bacillati</taxon>
        <taxon>Bacillota</taxon>
        <taxon>Bacilli</taxon>
        <taxon>Lactobacillales</taxon>
        <taxon>Lactobacillaceae</taxon>
        <taxon>Lacticaseibacillus</taxon>
    </lineage>
</organism>
<gene>
    <name evidence="14" type="ORF">IV56_GL002057</name>
</gene>
<evidence type="ECO:0000256" key="10">
    <source>
        <dbReference type="ARBA" id="ARBA00023136"/>
    </source>
</evidence>
<dbReference type="Pfam" id="PF00689">
    <property type="entry name" value="Cation_ATPase_C"/>
    <property type="match status" value="1"/>
</dbReference>
<proteinExistence type="inferred from homology"/>
<dbReference type="PANTHER" id="PTHR43294">
    <property type="entry name" value="SODIUM/POTASSIUM-TRANSPORTING ATPASE SUBUNIT ALPHA"/>
    <property type="match status" value="1"/>
</dbReference>
<keyword evidence="8" id="KW-1278">Translocase</keyword>
<evidence type="ECO:0000256" key="12">
    <source>
        <dbReference type="SAM" id="Phobius"/>
    </source>
</evidence>
<dbReference type="PROSITE" id="PS00154">
    <property type="entry name" value="ATPASE_E1_E2"/>
    <property type="match status" value="1"/>
</dbReference>
<dbReference type="GO" id="GO:0005886">
    <property type="term" value="C:plasma membrane"/>
    <property type="evidence" value="ECO:0007669"/>
    <property type="project" value="TreeGrafter"/>
</dbReference>
<evidence type="ECO:0000256" key="1">
    <source>
        <dbReference type="ARBA" id="ARBA00004127"/>
    </source>
</evidence>
<dbReference type="AlphaFoldDB" id="A0A0R2MZ47"/>
<dbReference type="SFLD" id="SFLDS00003">
    <property type="entry name" value="Haloacid_Dehalogenase"/>
    <property type="match status" value="1"/>
</dbReference>
<dbReference type="InterPro" id="IPR050510">
    <property type="entry name" value="Cation_transp_ATPase_P-type"/>
</dbReference>
<dbReference type="InterPro" id="IPR059000">
    <property type="entry name" value="ATPase_P-type_domA"/>
</dbReference>
<dbReference type="GO" id="GO:0016887">
    <property type="term" value="F:ATP hydrolysis activity"/>
    <property type="evidence" value="ECO:0007669"/>
    <property type="project" value="InterPro"/>
</dbReference>
<dbReference type="InterPro" id="IPR044492">
    <property type="entry name" value="P_typ_ATPase_HD_dom"/>
</dbReference>
<dbReference type="OrthoDB" id="9760364at2"/>
<comment type="subcellular location">
    <subcellularLocation>
        <location evidence="1">Endomembrane system</location>
        <topology evidence="1">Multi-pass membrane protein</topology>
    </subcellularLocation>
</comment>